<comment type="subcellular location">
    <subcellularLocation>
        <location evidence="1">Cell envelope</location>
    </subcellularLocation>
</comment>
<dbReference type="InterPro" id="IPR050465">
    <property type="entry name" value="UPF0194_transport"/>
</dbReference>
<dbReference type="Gene3D" id="2.40.420.20">
    <property type="match status" value="1"/>
</dbReference>
<evidence type="ECO:0000256" key="2">
    <source>
        <dbReference type="ARBA" id="ARBA00023054"/>
    </source>
</evidence>
<feature type="chain" id="PRO_5038926784" evidence="3">
    <location>
        <begin position="22"/>
        <end position="355"/>
    </location>
</feature>
<accession>A0A2T0SHP9</accession>
<dbReference type="InterPro" id="IPR036366">
    <property type="entry name" value="PGBDSf"/>
</dbReference>
<dbReference type="OrthoDB" id="3268648at2"/>
<gene>
    <name evidence="5" type="ORF">CLV70_10195</name>
</gene>
<evidence type="ECO:0000256" key="1">
    <source>
        <dbReference type="ARBA" id="ARBA00004196"/>
    </source>
</evidence>
<reference evidence="5 6" key="1">
    <citation type="submission" date="2018-03" db="EMBL/GenBank/DDBJ databases">
        <title>Genomic Encyclopedia of Archaeal and Bacterial Type Strains, Phase II (KMG-II): from individual species to whole genera.</title>
        <authorList>
            <person name="Goeker M."/>
        </authorList>
    </citation>
    <scope>NUCLEOTIDE SEQUENCE [LARGE SCALE GENOMIC DNA]</scope>
    <source>
        <strain evidence="5 6">DSM 45348</strain>
    </source>
</reference>
<feature type="signal peptide" evidence="3">
    <location>
        <begin position="1"/>
        <end position="21"/>
    </location>
</feature>
<dbReference type="Gene3D" id="1.10.101.10">
    <property type="entry name" value="PGBD-like superfamily/PGBD"/>
    <property type="match status" value="1"/>
</dbReference>
<dbReference type="Proteomes" id="UP000239209">
    <property type="component" value="Unassembled WGS sequence"/>
</dbReference>
<keyword evidence="2" id="KW-0175">Coiled coil</keyword>
<name>A0A2T0SHP9_9ACTN</name>
<dbReference type="GO" id="GO:0030313">
    <property type="term" value="C:cell envelope"/>
    <property type="evidence" value="ECO:0007669"/>
    <property type="project" value="UniProtKB-SubCell"/>
</dbReference>
<dbReference type="InterPro" id="IPR036365">
    <property type="entry name" value="PGBD-like_sf"/>
</dbReference>
<proteinExistence type="predicted"/>
<evidence type="ECO:0000256" key="3">
    <source>
        <dbReference type="SAM" id="SignalP"/>
    </source>
</evidence>
<dbReference type="SUPFAM" id="SSF47090">
    <property type="entry name" value="PGBD-like"/>
    <property type="match status" value="1"/>
</dbReference>
<evidence type="ECO:0000259" key="4">
    <source>
        <dbReference type="Pfam" id="PF01471"/>
    </source>
</evidence>
<feature type="domain" description="Peptidoglycan binding-like" evidence="4">
    <location>
        <begin position="122"/>
        <end position="170"/>
    </location>
</feature>
<protein>
    <submittedName>
        <fullName evidence="5">Multidrug efflux pump subunit AcrA (Membrane-fusion protein)</fullName>
    </submittedName>
</protein>
<dbReference type="RefSeq" id="WP_158277667.1">
    <property type="nucleotide sequence ID" value="NZ_PVZG01000001.1"/>
</dbReference>
<keyword evidence="6" id="KW-1185">Reference proteome</keyword>
<evidence type="ECO:0000313" key="5">
    <source>
        <dbReference type="EMBL" id="PRY32936.1"/>
    </source>
</evidence>
<dbReference type="PANTHER" id="PTHR32347">
    <property type="entry name" value="EFFLUX SYSTEM COMPONENT YKNX-RELATED"/>
    <property type="match status" value="1"/>
</dbReference>
<dbReference type="AlphaFoldDB" id="A0A2T0SHP9"/>
<organism evidence="5 6">
    <name type="scientific">Pseudosporangium ferrugineum</name>
    <dbReference type="NCBI Taxonomy" id="439699"/>
    <lineage>
        <taxon>Bacteria</taxon>
        <taxon>Bacillati</taxon>
        <taxon>Actinomycetota</taxon>
        <taxon>Actinomycetes</taxon>
        <taxon>Micromonosporales</taxon>
        <taxon>Micromonosporaceae</taxon>
        <taxon>Pseudosporangium</taxon>
    </lineage>
</organism>
<comment type="caution">
    <text evidence="5">The sequence shown here is derived from an EMBL/GenBank/DDBJ whole genome shotgun (WGS) entry which is preliminary data.</text>
</comment>
<dbReference type="InterPro" id="IPR002477">
    <property type="entry name" value="Peptidoglycan-bd-like"/>
</dbReference>
<keyword evidence="3" id="KW-0732">Signal</keyword>
<evidence type="ECO:0000313" key="6">
    <source>
        <dbReference type="Proteomes" id="UP000239209"/>
    </source>
</evidence>
<sequence length="355" mass="36083">MRTRTRAWTAVAATVSAGVAAGVVLVTGQGHGDGPAAPAAQEPTVPVTRTDLVQTQQVDGTLGYAGTASVSALRSGTVTWLPQAGDTIGRGEHVYDVDNEPVTLFYGRRPFWRELHAGVPAGPDVRILEQNLRKLGYADGLTVDTTYTDATAAAVRKWQKAHHRERTGRVALGDVVVLPGAIRVSAVSAETGTRAGGKILTATGTRKQVTVDLPAARSALAVKGSRVTVGLPDGRTARGRITAVGTTATAPPGKDGQDGTPTLPVTVALDDPAATGALDGAPVTVDFRGAVHKGVLAVPVDALLALGEGGFGVQVVGGDGVKRIVAVTLGAFANGKVEIRGDGLAAGTRVTVPAT</sequence>
<dbReference type="Pfam" id="PF01471">
    <property type="entry name" value="PG_binding_1"/>
    <property type="match status" value="1"/>
</dbReference>
<dbReference type="EMBL" id="PVZG01000001">
    <property type="protein sequence ID" value="PRY32936.1"/>
    <property type="molecule type" value="Genomic_DNA"/>
</dbReference>